<proteinExistence type="predicted"/>
<accession>A0ABW2B0A8</accession>
<name>A0ABW2B0A8_9RHOB</name>
<comment type="caution">
    <text evidence="2">The sequence shown here is derived from an EMBL/GenBank/DDBJ whole genome shotgun (WGS) entry which is preliminary data.</text>
</comment>
<feature type="transmembrane region" description="Helical" evidence="1">
    <location>
        <begin position="79"/>
        <end position="98"/>
    </location>
</feature>
<evidence type="ECO:0000313" key="3">
    <source>
        <dbReference type="Proteomes" id="UP001596353"/>
    </source>
</evidence>
<sequence length="146" mass="15882">MTEITGNFASAPTAGPLHIIDPVAFFVALIGGPVLVTAISFWLVVPVFALIIGGPLYLAVGTPVLLWRLQREVHDIFELAVLAMKVVGILTLGATVYLCLTAQEGQIPSLLTMALFALVFAALWTATFGWLYRRLCRDFFTHPIPN</sequence>
<keyword evidence="1" id="KW-1133">Transmembrane helix</keyword>
<reference evidence="3" key="1">
    <citation type="journal article" date="2019" name="Int. J. Syst. Evol. Microbiol.">
        <title>The Global Catalogue of Microorganisms (GCM) 10K type strain sequencing project: providing services to taxonomists for standard genome sequencing and annotation.</title>
        <authorList>
            <consortium name="The Broad Institute Genomics Platform"/>
            <consortium name="The Broad Institute Genome Sequencing Center for Infectious Disease"/>
            <person name="Wu L."/>
            <person name="Ma J."/>
        </authorList>
    </citation>
    <scope>NUCLEOTIDE SEQUENCE [LARGE SCALE GENOMIC DNA]</scope>
    <source>
        <strain evidence="3">CCUG 66188</strain>
    </source>
</reference>
<gene>
    <name evidence="2" type="ORF">ACFQFQ_04720</name>
</gene>
<feature type="transmembrane region" description="Helical" evidence="1">
    <location>
        <begin position="48"/>
        <end position="67"/>
    </location>
</feature>
<dbReference type="Proteomes" id="UP001596353">
    <property type="component" value="Unassembled WGS sequence"/>
</dbReference>
<keyword evidence="1" id="KW-0812">Transmembrane</keyword>
<evidence type="ECO:0000256" key="1">
    <source>
        <dbReference type="SAM" id="Phobius"/>
    </source>
</evidence>
<protein>
    <submittedName>
        <fullName evidence="2">Uncharacterized protein</fullName>
    </submittedName>
</protein>
<feature type="transmembrane region" description="Helical" evidence="1">
    <location>
        <begin position="110"/>
        <end position="132"/>
    </location>
</feature>
<evidence type="ECO:0000313" key="2">
    <source>
        <dbReference type="EMBL" id="MFC6758973.1"/>
    </source>
</evidence>
<dbReference type="EMBL" id="JBHSWG010000001">
    <property type="protein sequence ID" value="MFC6758973.1"/>
    <property type="molecule type" value="Genomic_DNA"/>
</dbReference>
<feature type="transmembrane region" description="Helical" evidence="1">
    <location>
        <begin position="23"/>
        <end position="42"/>
    </location>
</feature>
<keyword evidence="1" id="KW-0472">Membrane</keyword>
<keyword evidence="3" id="KW-1185">Reference proteome</keyword>
<organism evidence="2 3">
    <name type="scientific">Sulfitobacter porphyrae</name>
    <dbReference type="NCBI Taxonomy" id="1246864"/>
    <lineage>
        <taxon>Bacteria</taxon>
        <taxon>Pseudomonadati</taxon>
        <taxon>Pseudomonadota</taxon>
        <taxon>Alphaproteobacteria</taxon>
        <taxon>Rhodobacterales</taxon>
        <taxon>Roseobacteraceae</taxon>
        <taxon>Sulfitobacter</taxon>
    </lineage>
</organism>